<feature type="compositionally biased region" description="Basic and acidic residues" evidence="1">
    <location>
        <begin position="295"/>
        <end position="314"/>
    </location>
</feature>
<name>A0AAD7NYU8_9AGAR</name>
<dbReference type="EMBL" id="JARKIB010000004">
    <property type="protein sequence ID" value="KAJ7781035.1"/>
    <property type="molecule type" value="Genomic_DNA"/>
</dbReference>
<accession>A0AAD7NYU8</accession>
<keyword evidence="4" id="KW-1185">Reference proteome</keyword>
<keyword evidence="2" id="KW-0472">Membrane</keyword>
<reference evidence="3" key="1">
    <citation type="submission" date="2023-03" db="EMBL/GenBank/DDBJ databases">
        <title>Massive genome expansion in bonnet fungi (Mycena s.s.) driven by repeated elements and novel gene families across ecological guilds.</title>
        <authorList>
            <consortium name="Lawrence Berkeley National Laboratory"/>
            <person name="Harder C.B."/>
            <person name="Miyauchi S."/>
            <person name="Viragh M."/>
            <person name="Kuo A."/>
            <person name="Thoen E."/>
            <person name="Andreopoulos B."/>
            <person name="Lu D."/>
            <person name="Skrede I."/>
            <person name="Drula E."/>
            <person name="Henrissat B."/>
            <person name="Morin E."/>
            <person name="Kohler A."/>
            <person name="Barry K."/>
            <person name="LaButti K."/>
            <person name="Morin E."/>
            <person name="Salamov A."/>
            <person name="Lipzen A."/>
            <person name="Mereny Z."/>
            <person name="Hegedus B."/>
            <person name="Baldrian P."/>
            <person name="Stursova M."/>
            <person name="Weitz H."/>
            <person name="Taylor A."/>
            <person name="Grigoriev I.V."/>
            <person name="Nagy L.G."/>
            <person name="Martin F."/>
            <person name="Kauserud H."/>
        </authorList>
    </citation>
    <scope>NUCLEOTIDE SEQUENCE</scope>
    <source>
        <strain evidence="3">CBHHK182m</strain>
    </source>
</reference>
<evidence type="ECO:0000313" key="3">
    <source>
        <dbReference type="EMBL" id="KAJ7781035.1"/>
    </source>
</evidence>
<feature type="transmembrane region" description="Helical" evidence="2">
    <location>
        <begin position="76"/>
        <end position="95"/>
    </location>
</feature>
<feature type="region of interest" description="Disordered" evidence="1">
    <location>
        <begin position="293"/>
        <end position="336"/>
    </location>
</feature>
<feature type="transmembrane region" description="Helical" evidence="2">
    <location>
        <begin position="263"/>
        <end position="286"/>
    </location>
</feature>
<comment type="caution">
    <text evidence="3">The sequence shown here is derived from an EMBL/GenBank/DDBJ whole genome shotgun (WGS) entry which is preliminary data.</text>
</comment>
<feature type="region of interest" description="Disordered" evidence="1">
    <location>
        <begin position="407"/>
        <end position="459"/>
    </location>
</feature>
<evidence type="ECO:0000313" key="4">
    <source>
        <dbReference type="Proteomes" id="UP001215598"/>
    </source>
</evidence>
<feature type="compositionally biased region" description="Low complexity" evidence="1">
    <location>
        <begin position="409"/>
        <end position="418"/>
    </location>
</feature>
<gene>
    <name evidence="3" type="ORF">B0H16DRAFT_605276</name>
</gene>
<keyword evidence="2" id="KW-0812">Transmembrane</keyword>
<organism evidence="3 4">
    <name type="scientific">Mycena metata</name>
    <dbReference type="NCBI Taxonomy" id="1033252"/>
    <lineage>
        <taxon>Eukaryota</taxon>
        <taxon>Fungi</taxon>
        <taxon>Dikarya</taxon>
        <taxon>Basidiomycota</taxon>
        <taxon>Agaricomycotina</taxon>
        <taxon>Agaricomycetes</taxon>
        <taxon>Agaricomycetidae</taxon>
        <taxon>Agaricales</taxon>
        <taxon>Marasmiineae</taxon>
        <taxon>Mycenaceae</taxon>
        <taxon>Mycena</taxon>
    </lineage>
</organism>
<dbReference type="Proteomes" id="UP001215598">
    <property type="component" value="Unassembled WGS sequence"/>
</dbReference>
<feature type="region of interest" description="Disordered" evidence="1">
    <location>
        <begin position="109"/>
        <end position="196"/>
    </location>
</feature>
<proteinExistence type="predicted"/>
<protein>
    <submittedName>
        <fullName evidence="3">Uncharacterized protein</fullName>
    </submittedName>
</protein>
<dbReference type="AlphaFoldDB" id="A0AAD7NYU8"/>
<keyword evidence="2" id="KW-1133">Transmembrane helix</keyword>
<sequence length="477" mass="49722">MHHDAIHFLARGRPLHQASYYRHEGRPRADASGILVLPYWDNLFISTCVASRSDHQFPFSSYSHSQRGPMRGSTSTVLLAILWSLLLLPLVSAYGQGYPLGRRTGLHGRLDDSNSTSSASASPTASSVSSSSSTTSQSSSSSQSSSFTSQSSTTSSSASSSSPSTRSTTTTSSSSTSVLTTTSSHSSSSSASSSSSSFVSSVSSTSKTTAALAATPPPITTFTQTSTVNANLATSDSGDQPTTSAAKSNINAASTGFWGNKGAVGGTFTVVALVVVGILAGLTIVLRRRASNRNSARDTFYDTKGPVDRSEPHHSPGPSMASLGNEPMDAHATPMPNYGAADQYLVDTGDYNYPPGASYATHNVAPEQYYSTGDQEYQQNQNTADQAYAGDTTAYFAEANAYESSNQHYSSGAAESGNGANGGYSVSAANHRPSLSPHPYSHPTHLRAPPSAMRDFAGRDSYQPSIDSFYGAAGTAV</sequence>
<evidence type="ECO:0000256" key="2">
    <source>
        <dbReference type="SAM" id="Phobius"/>
    </source>
</evidence>
<evidence type="ECO:0000256" key="1">
    <source>
        <dbReference type="SAM" id="MobiDB-lite"/>
    </source>
</evidence>
<feature type="compositionally biased region" description="Low complexity" evidence="1">
    <location>
        <begin position="113"/>
        <end position="196"/>
    </location>
</feature>